<evidence type="ECO:0000256" key="1">
    <source>
        <dbReference type="SAM" id="MobiDB-lite"/>
    </source>
</evidence>
<feature type="region of interest" description="Disordered" evidence="1">
    <location>
        <begin position="561"/>
        <end position="592"/>
    </location>
</feature>
<sequence length="1313" mass="140745">MELGALRRGHDAPKQRFLCQRQGKGQAQPTVTAHSPAHTQSVRCQENPSAGCSFLTGSCRKRPRPHAAGPGPGVNRLEAGQQGPRPAGDESRHNPTVAPGPGLPQKATLCWPLRFSCLIGPCGLEQSSATGRKAEGVPAGKAKAFCTDILMRAQTGPWRDDRMRDDETASTRQSGALQQTPLSLKRCTNTCPGNAPVQLSLATGLVQGGERGHCKGNHERPISRRRDYAQSCTDRAWRERGEGQRPASGAGVAHTGSRLYKLPEWMFGERSTSLLTNRGPWPLRRPRGKGSLEGQHQPSRAGARVRRQAQGCSAHPNPNPSGSVAASQRVLAKVGPCPPWDLLLHQTGSEGKSPPLLAGAGPALKCQGLVRRRSSMASFLPTPEADPTLGTSTIRQVGAKWERGQRSPVLERGGGGGLAEPAAGTDSDLYRAVSRRSLKRSAAMRALDSSCRGMLLIGFSRLMSQLVFPGEGQPTLLRAQAYRHQTATPSRPTQQPLLHRPTGCLPGPTGNLVLNQGETMGEPGKALHTLRLGQHQQHPPQCQVDLSSQCLLPQVSSHTQARIGQAQRQWSSNEGNSKLQTPPQRRAWARPREASGLCPPFLPRPRGPHVALTFLTEHPCIPSISLSPNPPPHRPQAFSPSLLPPPCPLPDTPGPSPSLSPTIWHLRPPLGPASHPSPHHSATTCPTLHPRGLPGSGRGTSPADTLILDFQAPGPGRNTFLLFKVLSQAPSPLSHRGLPSHVHLAQKSPLNAPGAQSACHSLLWQGHPLGTCRPPNQDLRPALGQQGYISCQVSFLLLCRELGLLAGVVWEPGEVGLPGKHQREGHGPLSRTAGGLVTTTHPVQKPPPQPCWPSSKPVPRGSLASLDMALSCGQPRWTQGSRTGSQHLALSQTMAHFSCGREKLQETLAMRTSPQQQSGPCAQLCRRYMLPPTVMRAQRQQSSYSGTGLDLKPTTLSLVLGLTEAAEGRQGWAEAHRTWSGPGPGLHGTPAAQPETPAWLAPPSSVSHARWGSHRAGPRYSVGYRPVLSHAGLGSGQPPLCNHLNSGPPCSSPESRPSSDRVPVPTLVVTVTSLFPTSQVLVLPPARRNSPTGDLKAQECQSIPGLVGALDGHLDFCRTNDHSMQSRSLRCAELPGLARRKEPHVPLLLPLPGARLTPLRNRCEFSSADPKLALVRDVWILLEGGGRAKSSTTKAKAQGMHVLRGPRSERLARAHGQLSHSLANRVDTSSLGVGDPGPLVEGEAWEMERHAVPSPKHRRVKDTETTGHIDKDCILPTGPPPSEDRESLGFIPNPMTRREARAGLILIKIPRPF</sequence>
<feature type="region of interest" description="Disordered" evidence="1">
    <location>
        <begin position="274"/>
        <end position="327"/>
    </location>
</feature>
<dbReference type="EMBL" id="JWIN03000071">
    <property type="protein sequence ID" value="KAB1251953.1"/>
    <property type="molecule type" value="Genomic_DNA"/>
</dbReference>
<feature type="region of interest" description="Disordered" evidence="1">
    <location>
        <begin position="1039"/>
        <end position="1062"/>
    </location>
</feature>
<feature type="region of interest" description="Disordered" evidence="1">
    <location>
        <begin position="484"/>
        <end position="507"/>
    </location>
</feature>
<feature type="compositionally biased region" description="Polar residues" evidence="1">
    <location>
        <begin position="23"/>
        <end position="43"/>
    </location>
</feature>
<comment type="caution">
    <text evidence="2">The sequence shown here is derived from an EMBL/GenBank/DDBJ whole genome shotgun (WGS) entry which is preliminary data.</text>
</comment>
<accession>A0A5N4BZA0</accession>
<feature type="compositionally biased region" description="Polar residues" evidence="1">
    <location>
        <begin position="561"/>
        <end position="583"/>
    </location>
</feature>
<name>A0A5N4BZA0_CAMDR</name>
<dbReference type="Proteomes" id="UP000299084">
    <property type="component" value="Unassembled WGS sequence"/>
</dbReference>
<reference evidence="2 3" key="1">
    <citation type="journal article" date="2019" name="Mol. Ecol. Resour.">
        <title>Improving Illumina assemblies with Hi-C and long reads: an example with the North African dromedary.</title>
        <authorList>
            <person name="Elbers J.P."/>
            <person name="Rogers M.F."/>
            <person name="Perelman P.L."/>
            <person name="Proskuryakova A.A."/>
            <person name="Serdyukova N.A."/>
            <person name="Johnson W.E."/>
            <person name="Horin P."/>
            <person name="Corander J."/>
            <person name="Murphy D."/>
            <person name="Burger P.A."/>
        </authorList>
    </citation>
    <scope>NUCLEOTIDE SEQUENCE [LARGE SCALE GENOMIC DNA]</scope>
    <source>
        <strain evidence="2">Drom800</strain>
        <tissue evidence="2">Blood</tissue>
    </source>
</reference>
<feature type="compositionally biased region" description="Polar residues" evidence="1">
    <location>
        <begin position="484"/>
        <end position="496"/>
    </location>
</feature>
<keyword evidence="3" id="KW-1185">Reference proteome</keyword>
<feature type="region of interest" description="Disordered" evidence="1">
    <location>
        <begin position="63"/>
        <end position="101"/>
    </location>
</feature>
<organism evidence="2 3">
    <name type="scientific">Camelus dromedarius</name>
    <name type="common">Dromedary</name>
    <name type="synonym">Arabian camel</name>
    <dbReference type="NCBI Taxonomy" id="9838"/>
    <lineage>
        <taxon>Eukaryota</taxon>
        <taxon>Metazoa</taxon>
        <taxon>Chordata</taxon>
        <taxon>Craniata</taxon>
        <taxon>Vertebrata</taxon>
        <taxon>Euteleostomi</taxon>
        <taxon>Mammalia</taxon>
        <taxon>Eutheria</taxon>
        <taxon>Laurasiatheria</taxon>
        <taxon>Artiodactyla</taxon>
        <taxon>Tylopoda</taxon>
        <taxon>Camelidae</taxon>
        <taxon>Camelus</taxon>
    </lineage>
</organism>
<feature type="region of interest" description="Disordered" evidence="1">
    <location>
        <begin position="398"/>
        <end position="424"/>
    </location>
</feature>
<feature type="compositionally biased region" description="Basic and acidic residues" evidence="1">
    <location>
        <begin position="159"/>
        <end position="169"/>
    </location>
</feature>
<evidence type="ECO:0000313" key="3">
    <source>
        <dbReference type="Proteomes" id="UP000299084"/>
    </source>
</evidence>
<feature type="region of interest" description="Disordered" evidence="1">
    <location>
        <begin position="159"/>
        <end position="179"/>
    </location>
</feature>
<protein>
    <submittedName>
        <fullName evidence="2">Uncharacterized protein</fullName>
    </submittedName>
</protein>
<proteinExistence type="predicted"/>
<feature type="compositionally biased region" description="Polar residues" evidence="1">
    <location>
        <begin position="170"/>
        <end position="179"/>
    </location>
</feature>
<feature type="region of interest" description="Disordered" evidence="1">
    <location>
        <begin position="20"/>
        <end position="43"/>
    </location>
</feature>
<evidence type="ECO:0000313" key="2">
    <source>
        <dbReference type="EMBL" id="KAB1251953.1"/>
    </source>
</evidence>
<feature type="region of interest" description="Disordered" evidence="1">
    <location>
        <begin position="625"/>
        <end position="699"/>
    </location>
</feature>
<gene>
    <name evidence="2" type="ORF">Cadr_000030826</name>
</gene>
<feature type="compositionally biased region" description="Pro residues" evidence="1">
    <location>
        <begin position="642"/>
        <end position="658"/>
    </location>
</feature>
<feature type="compositionally biased region" description="Low complexity" evidence="1">
    <location>
        <begin position="1046"/>
        <end position="1062"/>
    </location>
</feature>